<feature type="region of interest" description="Disordered" evidence="1">
    <location>
        <begin position="103"/>
        <end position="125"/>
    </location>
</feature>
<sequence length="125" mass="14113">MIDYLAKIYTNPYYTRNTKVEYNDLKIEDNLYKATSDLDAKLKRIIAPKPSYVPAIRQTTGPLPNSYRIATPALTTLLRSTPTPENELGYLLKDYTKPSKRTINVKGVEGEGQIDDLEESGNKEA</sequence>
<evidence type="ECO:0000313" key="3">
    <source>
        <dbReference type="Proteomes" id="UP000566819"/>
    </source>
</evidence>
<protein>
    <submittedName>
        <fullName evidence="2">Uncharacterized protein</fullName>
    </submittedName>
</protein>
<reference evidence="2 3" key="1">
    <citation type="submission" date="2020-03" db="EMBL/GenBank/DDBJ databases">
        <title>Draft Genome Sequence of Cudoniella acicularis.</title>
        <authorList>
            <person name="Buettner E."/>
            <person name="Kellner H."/>
        </authorList>
    </citation>
    <scope>NUCLEOTIDE SEQUENCE [LARGE SCALE GENOMIC DNA]</scope>
    <source>
        <strain evidence="2 3">DSM 108380</strain>
    </source>
</reference>
<name>A0A8H4QYE0_9HELO</name>
<proteinExistence type="predicted"/>
<dbReference type="Proteomes" id="UP000566819">
    <property type="component" value="Unassembled WGS sequence"/>
</dbReference>
<keyword evidence="3" id="KW-1185">Reference proteome</keyword>
<evidence type="ECO:0000313" key="2">
    <source>
        <dbReference type="EMBL" id="KAF4619104.1"/>
    </source>
</evidence>
<gene>
    <name evidence="2" type="ORF">G7Y89_g14743</name>
</gene>
<organism evidence="2 3">
    <name type="scientific">Cudoniella acicularis</name>
    <dbReference type="NCBI Taxonomy" id="354080"/>
    <lineage>
        <taxon>Eukaryota</taxon>
        <taxon>Fungi</taxon>
        <taxon>Dikarya</taxon>
        <taxon>Ascomycota</taxon>
        <taxon>Pezizomycotina</taxon>
        <taxon>Leotiomycetes</taxon>
        <taxon>Helotiales</taxon>
        <taxon>Tricladiaceae</taxon>
        <taxon>Cudoniella</taxon>
    </lineage>
</organism>
<comment type="caution">
    <text evidence="2">The sequence shown here is derived from an EMBL/GenBank/DDBJ whole genome shotgun (WGS) entry which is preliminary data.</text>
</comment>
<evidence type="ECO:0000256" key="1">
    <source>
        <dbReference type="SAM" id="MobiDB-lite"/>
    </source>
</evidence>
<dbReference type="EMBL" id="JAAMPI010002033">
    <property type="protein sequence ID" value="KAF4619104.1"/>
    <property type="molecule type" value="Genomic_DNA"/>
</dbReference>
<dbReference type="AlphaFoldDB" id="A0A8H4QYE0"/>
<accession>A0A8H4QYE0</accession>